<keyword evidence="2" id="KW-1185">Reference proteome</keyword>
<organism evidence="1 2">
    <name type="scientific">Morus notabilis</name>
    <dbReference type="NCBI Taxonomy" id="981085"/>
    <lineage>
        <taxon>Eukaryota</taxon>
        <taxon>Viridiplantae</taxon>
        <taxon>Streptophyta</taxon>
        <taxon>Embryophyta</taxon>
        <taxon>Tracheophyta</taxon>
        <taxon>Spermatophyta</taxon>
        <taxon>Magnoliopsida</taxon>
        <taxon>eudicotyledons</taxon>
        <taxon>Gunneridae</taxon>
        <taxon>Pentapetalae</taxon>
        <taxon>rosids</taxon>
        <taxon>fabids</taxon>
        <taxon>Rosales</taxon>
        <taxon>Moraceae</taxon>
        <taxon>Moreae</taxon>
        <taxon>Morus</taxon>
    </lineage>
</organism>
<gene>
    <name evidence="1" type="ORF">L484_016760</name>
</gene>
<accession>W9RI17</accession>
<protein>
    <submittedName>
        <fullName evidence="1">Uncharacterized protein</fullName>
    </submittedName>
</protein>
<dbReference type="AlphaFoldDB" id="W9RI17"/>
<evidence type="ECO:0000313" key="2">
    <source>
        <dbReference type="Proteomes" id="UP000030645"/>
    </source>
</evidence>
<dbReference type="Proteomes" id="UP000030645">
    <property type="component" value="Unassembled WGS sequence"/>
</dbReference>
<name>W9RI17_9ROSA</name>
<sequence>MGRLLQYVKDDGNGNLVFSDFPDNSRSDGFNNIEDQFSSSMKWAVIGSVARRDLSIDTGGVKNGGRNLNLSIWPLMVCVRENVRGERE</sequence>
<proteinExistence type="predicted"/>
<evidence type="ECO:0000313" key="1">
    <source>
        <dbReference type="EMBL" id="EXB55393.1"/>
    </source>
</evidence>
<dbReference type="EMBL" id="KE344236">
    <property type="protein sequence ID" value="EXB55393.1"/>
    <property type="molecule type" value="Genomic_DNA"/>
</dbReference>
<reference evidence="2" key="1">
    <citation type="submission" date="2013-01" db="EMBL/GenBank/DDBJ databases">
        <title>Draft Genome Sequence of a Mulberry Tree, Morus notabilis C.K. Schneid.</title>
        <authorList>
            <person name="He N."/>
            <person name="Zhao S."/>
        </authorList>
    </citation>
    <scope>NUCLEOTIDE SEQUENCE</scope>
</reference>